<feature type="signal peptide" evidence="7">
    <location>
        <begin position="1"/>
        <end position="22"/>
    </location>
</feature>
<feature type="transmembrane region" description="Helical" evidence="5">
    <location>
        <begin position="59"/>
        <end position="80"/>
    </location>
</feature>
<protein>
    <recommendedName>
        <fullName evidence="5">Copper transport protein</fullName>
    </recommendedName>
</protein>
<keyword evidence="4 5" id="KW-0472">Membrane</keyword>
<evidence type="ECO:0000256" key="6">
    <source>
        <dbReference type="SAM" id="MobiDB-lite"/>
    </source>
</evidence>
<feature type="chain" id="PRO_5013924565" description="Copper transport protein" evidence="7">
    <location>
        <begin position="23"/>
        <end position="205"/>
    </location>
</feature>
<reference evidence="8 9" key="1">
    <citation type="journal article" date="2017" name="Mol. Ecol.">
        <title>Comparative and population genomic landscape of Phellinus noxius: A hypervariable fungus causing root rot in trees.</title>
        <authorList>
            <person name="Chung C.L."/>
            <person name="Lee T.J."/>
            <person name="Akiba M."/>
            <person name="Lee H.H."/>
            <person name="Kuo T.H."/>
            <person name="Liu D."/>
            <person name="Ke H.M."/>
            <person name="Yokoi T."/>
            <person name="Roa M.B."/>
            <person name="Lu M.J."/>
            <person name="Chang Y.Y."/>
            <person name="Ann P.J."/>
            <person name="Tsai J.N."/>
            <person name="Chen C.Y."/>
            <person name="Tzean S.S."/>
            <person name="Ota Y."/>
            <person name="Hattori T."/>
            <person name="Sahashi N."/>
            <person name="Liou R.F."/>
            <person name="Kikuchi T."/>
            <person name="Tsai I.J."/>
        </authorList>
    </citation>
    <scope>NUCLEOTIDE SEQUENCE [LARGE SCALE GENOMIC DNA]</scope>
    <source>
        <strain evidence="8 9">FFPRI411160</strain>
    </source>
</reference>
<feature type="compositionally biased region" description="Basic and acidic residues" evidence="6">
    <location>
        <begin position="124"/>
        <end position="138"/>
    </location>
</feature>
<evidence type="ECO:0000256" key="3">
    <source>
        <dbReference type="ARBA" id="ARBA00022989"/>
    </source>
</evidence>
<dbReference type="STRING" id="2282107.A0A286U8S9"/>
<proteinExistence type="inferred from homology"/>
<comment type="subcellular location">
    <subcellularLocation>
        <location evidence="1 5">Membrane</location>
        <topology evidence="1 5">Multi-pass membrane protein</topology>
    </subcellularLocation>
</comment>
<feature type="region of interest" description="Disordered" evidence="6">
    <location>
        <begin position="116"/>
        <end position="138"/>
    </location>
</feature>
<keyword evidence="3 5" id="KW-1133">Transmembrane helix</keyword>
<keyword evidence="7" id="KW-0732">Signal</keyword>
<sequence length="205" mass="22553">MANSVLFSFFATALVAIKSVEAHDNGMDMSMDGAMSLSSGDMLPYLHFTLGDIVWFQGWVPQSAGAVFGVCVGLFLLAIVDRWVAACRSLMEVHWLKHSRLILANRLNASQSLPQYTEPSLAKGNDEDKGSLPLKSEKPSVNRVSIPFIPSFDIPRAVLQMAQATLEFAFMLVVMTYQVSYIISIIIGLGVGEMLFGRYHSHAHL</sequence>
<feature type="transmembrane region" description="Helical" evidence="5">
    <location>
        <begin position="168"/>
        <end position="191"/>
    </location>
</feature>
<dbReference type="Pfam" id="PF04145">
    <property type="entry name" value="Ctr"/>
    <property type="match status" value="1"/>
</dbReference>
<keyword evidence="5" id="KW-0187">Copper transport</keyword>
<dbReference type="InterPro" id="IPR007274">
    <property type="entry name" value="Cop_transporter"/>
</dbReference>
<dbReference type="PANTHER" id="PTHR12483:SF27">
    <property type="entry name" value="COPPER TRANSPORT PROTEIN CTR1"/>
    <property type="match status" value="1"/>
</dbReference>
<dbReference type="GO" id="GO:0005886">
    <property type="term" value="C:plasma membrane"/>
    <property type="evidence" value="ECO:0007669"/>
    <property type="project" value="TreeGrafter"/>
</dbReference>
<evidence type="ECO:0000313" key="8">
    <source>
        <dbReference type="EMBL" id="PAV15975.1"/>
    </source>
</evidence>
<gene>
    <name evidence="8" type="ORF">PNOK_0883300</name>
</gene>
<keyword evidence="5" id="KW-0406">Ion transport</keyword>
<dbReference type="OrthoDB" id="73901at2759"/>
<dbReference type="Proteomes" id="UP000217199">
    <property type="component" value="Unassembled WGS sequence"/>
</dbReference>
<keyword evidence="5" id="KW-0186">Copper</keyword>
<comment type="similarity">
    <text evidence="5">Belongs to the copper transporter (Ctr) (TC 1.A.56) family. SLC31A subfamily.</text>
</comment>
<evidence type="ECO:0000256" key="1">
    <source>
        <dbReference type="ARBA" id="ARBA00004141"/>
    </source>
</evidence>
<organism evidence="8 9">
    <name type="scientific">Pyrrhoderma noxium</name>
    <dbReference type="NCBI Taxonomy" id="2282107"/>
    <lineage>
        <taxon>Eukaryota</taxon>
        <taxon>Fungi</taxon>
        <taxon>Dikarya</taxon>
        <taxon>Basidiomycota</taxon>
        <taxon>Agaricomycotina</taxon>
        <taxon>Agaricomycetes</taxon>
        <taxon>Hymenochaetales</taxon>
        <taxon>Hymenochaetaceae</taxon>
        <taxon>Pyrrhoderma</taxon>
    </lineage>
</organism>
<name>A0A286U8S9_9AGAM</name>
<dbReference type="InParanoid" id="A0A286U8S9"/>
<evidence type="ECO:0000256" key="2">
    <source>
        <dbReference type="ARBA" id="ARBA00022692"/>
    </source>
</evidence>
<dbReference type="AlphaFoldDB" id="A0A286U8S9"/>
<evidence type="ECO:0000256" key="7">
    <source>
        <dbReference type="SAM" id="SignalP"/>
    </source>
</evidence>
<keyword evidence="5" id="KW-0813">Transport</keyword>
<keyword evidence="2 5" id="KW-0812">Transmembrane</keyword>
<keyword evidence="9" id="KW-1185">Reference proteome</keyword>
<evidence type="ECO:0000256" key="5">
    <source>
        <dbReference type="RuleBase" id="RU367022"/>
    </source>
</evidence>
<comment type="caution">
    <text evidence="8">The sequence shown here is derived from an EMBL/GenBank/DDBJ whole genome shotgun (WGS) entry which is preliminary data.</text>
</comment>
<evidence type="ECO:0000313" key="9">
    <source>
        <dbReference type="Proteomes" id="UP000217199"/>
    </source>
</evidence>
<evidence type="ECO:0000256" key="4">
    <source>
        <dbReference type="ARBA" id="ARBA00023136"/>
    </source>
</evidence>
<dbReference type="GO" id="GO:0005375">
    <property type="term" value="F:copper ion transmembrane transporter activity"/>
    <property type="evidence" value="ECO:0007669"/>
    <property type="project" value="UniProtKB-UniRule"/>
</dbReference>
<accession>A0A286U8S9</accession>
<dbReference type="EMBL" id="NBII01000009">
    <property type="protein sequence ID" value="PAV15975.1"/>
    <property type="molecule type" value="Genomic_DNA"/>
</dbReference>
<dbReference type="PANTHER" id="PTHR12483">
    <property type="entry name" value="SOLUTE CARRIER FAMILY 31 COPPER TRANSPORTERS"/>
    <property type="match status" value="1"/>
</dbReference>